<comment type="caution">
    <text evidence="3">The sequence shown here is derived from an EMBL/GenBank/DDBJ whole genome shotgun (WGS) entry which is preliminary data.</text>
</comment>
<evidence type="ECO:0000313" key="3">
    <source>
        <dbReference type="EMBL" id="TDC31532.1"/>
    </source>
</evidence>
<dbReference type="PANTHER" id="PTHR35174">
    <property type="entry name" value="BLL7171 PROTEIN-RELATED"/>
    <property type="match status" value="1"/>
</dbReference>
<dbReference type="InterPro" id="IPR011008">
    <property type="entry name" value="Dimeric_a/b-barrel"/>
</dbReference>
<evidence type="ECO:0000256" key="1">
    <source>
        <dbReference type="ARBA" id="ARBA00007689"/>
    </source>
</evidence>
<dbReference type="PANTHER" id="PTHR35174:SF3">
    <property type="entry name" value="BLL7171 PROTEIN"/>
    <property type="match status" value="1"/>
</dbReference>
<gene>
    <name evidence="3" type="ORF">E1261_10675</name>
</gene>
<dbReference type="RefSeq" id="WP_132405349.1">
    <property type="nucleotide sequence ID" value="NZ_SMKA01000032.1"/>
</dbReference>
<name>A0A4R4Q946_9ACTN</name>
<dbReference type="EMBL" id="SMKA01000032">
    <property type="protein sequence ID" value="TDC31532.1"/>
    <property type="molecule type" value="Genomic_DNA"/>
</dbReference>
<comment type="similarity">
    <text evidence="1">Belongs to the YciI family.</text>
</comment>
<dbReference type="OrthoDB" id="3829039at2"/>
<dbReference type="AlphaFoldDB" id="A0A4R4Q946"/>
<accession>A0A4R4Q946</accession>
<reference evidence="3 4" key="1">
    <citation type="submission" date="2019-03" db="EMBL/GenBank/DDBJ databases">
        <title>Draft genome sequences of novel Actinobacteria.</title>
        <authorList>
            <person name="Sahin N."/>
            <person name="Ay H."/>
            <person name="Saygin H."/>
        </authorList>
    </citation>
    <scope>NUCLEOTIDE SEQUENCE [LARGE SCALE GENOMIC DNA]</scope>
    <source>
        <strain evidence="3 4">JCM 30547</strain>
    </source>
</reference>
<evidence type="ECO:0000313" key="4">
    <source>
        <dbReference type="Proteomes" id="UP000295075"/>
    </source>
</evidence>
<keyword evidence="4" id="KW-1185">Reference proteome</keyword>
<evidence type="ECO:0000259" key="2">
    <source>
        <dbReference type="Pfam" id="PF03795"/>
    </source>
</evidence>
<dbReference type="SUPFAM" id="SSF54909">
    <property type="entry name" value="Dimeric alpha+beta barrel"/>
    <property type="match status" value="1"/>
</dbReference>
<organism evidence="3 4">
    <name type="scientific">Kribbella albertanoniae</name>
    <dbReference type="NCBI Taxonomy" id="1266829"/>
    <lineage>
        <taxon>Bacteria</taxon>
        <taxon>Bacillati</taxon>
        <taxon>Actinomycetota</taxon>
        <taxon>Actinomycetes</taxon>
        <taxon>Propionibacteriales</taxon>
        <taxon>Kribbellaceae</taxon>
        <taxon>Kribbella</taxon>
    </lineage>
</organism>
<protein>
    <recommendedName>
        <fullName evidence="2">YCII-related domain-containing protein</fullName>
    </recommendedName>
</protein>
<dbReference type="Pfam" id="PF03795">
    <property type="entry name" value="YCII"/>
    <property type="match status" value="1"/>
</dbReference>
<dbReference type="Gene3D" id="3.30.70.1060">
    <property type="entry name" value="Dimeric alpha+beta barrel"/>
    <property type="match status" value="1"/>
</dbReference>
<proteinExistence type="inferred from homology"/>
<dbReference type="InterPro" id="IPR005545">
    <property type="entry name" value="YCII"/>
</dbReference>
<sequence>MKYVVTIFSSNAPAALDAVRAELTASGELVSSEGLLPPTDGRIVQIRNGAQMVTAGPIGESKAQLAGFLLIDVPDQARAEAVAAQVSAAVGDRVELRGTLISA</sequence>
<dbReference type="Proteomes" id="UP000295075">
    <property type="component" value="Unassembled WGS sequence"/>
</dbReference>
<feature type="domain" description="YCII-related" evidence="2">
    <location>
        <begin position="14"/>
        <end position="88"/>
    </location>
</feature>